<organism evidence="9 10">
    <name type="scientific">Streptomyces tauricus</name>
    <dbReference type="NCBI Taxonomy" id="68274"/>
    <lineage>
        <taxon>Bacteria</taxon>
        <taxon>Bacillati</taxon>
        <taxon>Actinomycetota</taxon>
        <taxon>Actinomycetes</taxon>
        <taxon>Kitasatosporales</taxon>
        <taxon>Streptomycetaceae</taxon>
        <taxon>Streptomyces</taxon>
        <taxon>Streptomyces aurantiacus group</taxon>
    </lineage>
</organism>
<dbReference type="InterPro" id="IPR012337">
    <property type="entry name" value="RNaseH-like_sf"/>
</dbReference>
<accession>A0ABZ1JG99</accession>
<dbReference type="PANTHER" id="PTHR33258:SF1">
    <property type="entry name" value="TRANSPOSASE INSL FOR INSERTION SEQUENCE ELEMENT IS186A-RELATED"/>
    <property type="match status" value="1"/>
</dbReference>
<dbReference type="PANTHER" id="PTHR33258">
    <property type="entry name" value="TRANSPOSASE INSL FOR INSERTION SEQUENCE ELEMENT IS186A-RELATED"/>
    <property type="match status" value="1"/>
</dbReference>
<keyword evidence="10" id="KW-1185">Reference proteome</keyword>
<dbReference type="InterPro" id="IPR024473">
    <property type="entry name" value="Transposases_IS4_N"/>
</dbReference>
<proteinExistence type="inferred from homology"/>
<feature type="transmembrane region" description="Helical" evidence="6">
    <location>
        <begin position="59"/>
        <end position="76"/>
    </location>
</feature>
<dbReference type="InterPro" id="IPR047952">
    <property type="entry name" value="Transpos_IS4"/>
</dbReference>
<dbReference type="PROSITE" id="PS51257">
    <property type="entry name" value="PROKAR_LIPOPROTEIN"/>
    <property type="match status" value="1"/>
</dbReference>
<dbReference type="SUPFAM" id="SSF53098">
    <property type="entry name" value="Ribonuclease H-like"/>
    <property type="match status" value="1"/>
</dbReference>
<evidence type="ECO:0000259" key="8">
    <source>
        <dbReference type="Pfam" id="PF13006"/>
    </source>
</evidence>
<keyword evidence="6" id="KW-1133">Transmembrane helix</keyword>
<evidence type="ECO:0000256" key="3">
    <source>
        <dbReference type="ARBA" id="ARBA00023125"/>
    </source>
</evidence>
<evidence type="ECO:0000313" key="9">
    <source>
        <dbReference type="EMBL" id="WTP49029.1"/>
    </source>
</evidence>
<feature type="compositionally biased region" description="Polar residues" evidence="5">
    <location>
        <begin position="626"/>
        <end position="646"/>
    </location>
</feature>
<comment type="similarity">
    <text evidence="1">Belongs to the transposase 11 family.</text>
</comment>
<dbReference type="InterPro" id="IPR002559">
    <property type="entry name" value="Transposase_11"/>
</dbReference>
<reference evidence="9" key="1">
    <citation type="submission" date="2022-10" db="EMBL/GenBank/DDBJ databases">
        <title>The complete genomes of actinobacterial strains from the NBC collection.</title>
        <authorList>
            <person name="Joergensen T.S."/>
            <person name="Alvarez Arevalo M."/>
            <person name="Sterndorff E.B."/>
            <person name="Faurdal D."/>
            <person name="Vuksanovic O."/>
            <person name="Mourched A.-S."/>
            <person name="Charusanti P."/>
            <person name="Shaw S."/>
            <person name="Blin K."/>
            <person name="Weber T."/>
        </authorList>
    </citation>
    <scope>NUCLEOTIDE SEQUENCE</scope>
    <source>
        <strain evidence="9">NBC_00189</strain>
    </source>
</reference>
<dbReference type="Pfam" id="PF13006">
    <property type="entry name" value="Nterm_IS4"/>
    <property type="match status" value="1"/>
</dbReference>
<protein>
    <submittedName>
        <fullName evidence="9">IS4 family transposase</fullName>
    </submittedName>
</protein>
<dbReference type="Proteomes" id="UP001432166">
    <property type="component" value="Chromosome"/>
</dbReference>
<dbReference type="RefSeq" id="WP_328937445.1">
    <property type="nucleotide sequence ID" value="NZ_CP108133.1"/>
</dbReference>
<dbReference type="EMBL" id="CP108133">
    <property type="protein sequence ID" value="WTP49029.1"/>
    <property type="molecule type" value="Genomic_DNA"/>
</dbReference>
<feature type="domain" description="Transposase IS4-like" evidence="7">
    <location>
        <begin position="169"/>
        <end position="351"/>
    </location>
</feature>
<feature type="domain" description="Transposase IS4 N-terminal" evidence="8">
    <location>
        <begin position="24"/>
        <end position="116"/>
    </location>
</feature>
<keyword evidence="6" id="KW-0812">Transmembrane</keyword>
<evidence type="ECO:0000259" key="7">
    <source>
        <dbReference type="Pfam" id="PF01609"/>
    </source>
</evidence>
<dbReference type="NCBIfam" id="NF033592">
    <property type="entry name" value="transpos_IS4_1"/>
    <property type="match status" value="1"/>
</dbReference>
<keyword evidence="3" id="KW-0238">DNA-binding</keyword>
<evidence type="ECO:0000256" key="4">
    <source>
        <dbReference type="ARBA" id="ARBA00023172"/>
    </source>
</evidence>
<dbReference type="Pfam" id="PF01609">
    <property type="entry name" value="DDE_Tnp_1"/>
    <property type="match status" value="1"/>
</dbReference>
<evidence type="ECO:0000256" key="1">
    <source>
        <dbReference type="ARBA" id="ARBA00010075"/>
    </source>
</evidence>
<evidence type="ECO:0000256" key="2">
    <source>
        <dbReference type="ARBA" id="ARBA00022578"/>
    </source>
</evidence>
<evidence type="ECO:0000256" key="6">
    <source>
        <dbReference type="SAM" id="Phobius"/>
    </source>
</evidence>
<keyword evidence="4" id="KW-0233">DNA recombination</keyword>
<keyword evidence="2" id="KW-0815">Transposition</keyword>
<feature type="region of interest" description="Disordered" evidence="5">
    <location>
        <begin position="613"/>
        <end position="646"/>
    </location>
</feature>
<gene>
    <name evidence="9" type="ORF">OG288_12365</name>
</gene>
<keyword evidence="6" id="KW-0472">Membrane</keyword>
<sequence>MHSKPATSVVVPAVSVADGVFAPGHLGGLTACLPFELVDAVLAETGTVQRRLRALPSRVGVYFLLALGLFPHLGYAKVWSKLVAGLAGERAPTPSEKALRDLRRRLGPAPMRALFEVVAGPLAQPRTPGTRYGRWRTVAFDGCSSFKVPDVERNRGWLGRPRLRLGWGGYPTLRLMTLIETGSRGLLGAAFGPKTRGESHYARQLLCRLRPDMLALADRGFDDGRLLTEIAETGAQFLVRLTSSRRLAAVDRLPDGSYLTRIRTLTVRVIEADVRATCADGTTLREGYRLVTTLLNHDLDPAAALVELYRERWEIETAYYSLRHTLLQGRVLRSGDPHGIEQEMWALLTLYQVLRTVMVDAVESVPGTDPDRASFTIALEAARDQVVGAREVLDNDDGLVGGIGRALLAHLLPERRPRISSRKAKVPLSRYARTQDGRPLASTDINSVTITVHAVRPLTPAFVSRRHPHPRPPQPVVLRPPSYIERAIAFLRRHPGRPWSAKDLALALAVENVDSFRVVVARWAREGLIRRTHTGEYVLLDDAAYAPSETPAPPVVDPKLSRIEATWVVLRSQPGYAWRPDEIAPALGITNIASFRVQMAYWARQGRITRSSRGRYTLQPPLKAPSITTPFERQTTNEPLTSTDTA</sequence>
<evidence type="ECO:0000313" key="10">
    <source>
        <dbReference type="Proteomes" id="UP001432166"/>
    </source>
</evidence>
<name>A0ABZ1JG99_9ACTN</name>
<evidence type="ECO:0000256" key="5">
    <source>
        <dbReference type="SAM" id="MobiDB-lite"/>
    </source>
</evidence>